<reference evidence="1" key="1">
    <citation type="submission" date="2022-06" db="EMBL/GenBank/DDBJ databases">
        <authorList>
            <consortium name="SYNGENTA / RWTH Aachen University"/>
        </authorList>
    </citation>
    <scope>NUCLEOTIDE SEQUENCE</scope>
</reference>
<dbReference type="EMBL" id="CALTRL010001579">
    <property type="protein sequence ID" value="CAH7673063.1"/>
    <property type="molecule type" value="Genomic_DNA"/>
</dbReference>
<accession>A0AAV0AVT9</accession>
<dbReference type="AlphaFoldDB" id="A0AAV0AVT9"/>
<sequence>MILPGLIVGRRELSQRTKDSCRQWREAGSDWGLLCDARRSKHHLILKKEGGDYLFAWNFGGWLLIGALNKSNLPQSIGRQYELEIKNFIDDFDGAVNEENVAIETLEV</sequence>
<keyword evidence="2" id="KW-1185">Reference proteome</keyword>
<dbReference type="Proteomes" id="UP001153365">
    <property type="component" value="Unassembled WGS sequence"/>
</dbReference>
<organism evidence="1 2">
    <name type="scientific">Phakopsora pachyrhizi</name>
    <name type="common">Asian soybean rust disease fungus</name>
    <dbReference type="NCBI Taxonomy" id="170000"/>
    <lineage>
        <taxon>Eukaryota</taxon>
        <taxon>Fungi</taxon>
        <taxon>Dikarya</taxon>
        <taxon>Basidiomycota</taxon>
        <taxon>Pucciniomycotina</taxon>
        <taxon>Pucciniomycetes</taxon>
        <taxon>Pucciniales</taxon>
        <taxon>Phakopsoraceae</taxon>
        <taxon>Phakopsora</taxon>
    </lineage>
</organism>
<name>A0AAV0AVT9_PHAPC</name>
<evidence type="ECO:0000313" key="2">
    <source>
        <dbReference type="Proteomes" id="UP001153365"/>
    </source>
</evidence>
<comment type="caution">
    <text evidence="1">The sequence shown here is derived from an EMBL/GenBank/DDBJ whole genome shotgun (WGS) entry which is preliminary data.</text>
</comment>
<proteinExistence type="predicted"/>
<gene>
    <name evidence="1" type="ORF">PPACK8108_LOCUS7921</name>
</gene>
<protein>
    <recommendedName>
        <fullName evidence="3">FHA domain-containing protein</fullName>
    </recommendedName>
</protein>
<evidence type="ECO:0000313" key="1">
    <source>
        <dbReference type="EMBL" id="CAH7673063.1"/>
    </source>
</evidence>
<evidence type="ECO:0008006" key="3">
    <source>
        <dbReference type="Google" id="ProtNLM"/>
    </source>
</evidence>